<accession>A0A212J7G2</accession>
<dbReference type="EMBL" id="FLUQ01000001">
    <property type="protein sequence ID" value="SBV95373.1"/>
    <property type="molecule type" value="Genomic_DNA"/>
</dbReference>
<proteinExistence type="predicted"/>
<dbReference type="AlphaFoldDB" id="A0A212J7G2"/>
<reference evidence="1" key="1">
    <citation type="submission" date="2016-04" db="EMBL/GenBank/DDBJ databases">
        <authorList>
            <person name="Evans L.H."/>
            <person name="Alamgir A."/>
            <person name="Owens N."/>
            <person name="Weber N.D."/>
            <person name="Virtaneva K."/>
            <person name="Barbian K."/>
            <person name="Babar A."/>
            <person name="Rosenke K."/>
        </authorList>
    </citation>
    <scope>NUCLEOTIDE SEQUENCE</scope>
    <source>
        <strain evidence="1">86</strain>
    </source>
</reference>
<gene>
    <name evidence="1" type="ORF">KL86DPRO_10856</name>
</gene>
<evidence type="ECO:0000313" key="1">
    <source>
        <dbReference type="EMBL" id="SBV95373.1"/>
    </source>
</evidence>
<organism evidence="1">
    <name type="scientific">uncultured delta proteobacterium</name>
    <dbReference type="NCBI Taxonomy" id="34034"/>
    <lineage>
        <taxon>Bacteria</taxon>
        <taxon>Deltaproteobacteria</taxon>
        <taxon>environmental samples</taxon>
    </lineage>
</organism>
<protein>
    <submittedName>
        <fullName evidence="1">Putative lipoprotein</fullName>
    </submittedName>
</protein>
<keyword evidence="1" id="KW-0449">Lipoprotein</keyword>
<sequence length="218" mass="23735">MKSFSFSRSRIIVLVFVSLALGLWGCATPRQGPELPKVNIGVAAFTQPQSTMEMLAGYMAEDAPRVPQKSMTELDAAFADVLRKETKRSYASAEAYLGCRDAKAPGQTTGRVAALKHWAAVGACMKVDFLLVPQVLEMHEREGSEAGVTRPAGMIMDFFLIDVKNSVLTSRSHFDETQTALADNLLETGKFFSRGAKWISAIELAKEGMVKAVKDLGL</sequence>
<name>A0A212J7G2_9DELT</name>